<dbReference type="AlphaFoldDB" id="A0A1L8CPG8"/>
<name>A0A1L8CPG8_9PROT</name>
<keyword evidence="11" id="KW-0697">Rotamase</keyword>
<dbReference type="InterPro" id="IPR052029">
    <property type="entry name" value="PpiD_chaperone"/>
</dbReference>
<dbReference type="InterPro" id="IPR000297">
    <property type="entry name" value="PPIase_PpiC"/>
</dbReference>
<dbReference type="PROSITE" id="PS50198">
    <property type="entry name" value="PPIC_PPIASE_2"/>
    <property type="match status" value="1"/>
</dbReference>
<dbReference type="Gene3D" id="1.10.4030.10">
    <property type="entry name" value="Porin chaperone SurA, peptide-binding domain"/>
    <property type="match status" value="1"/>
</dbReference>
<dbReference type="STRING" id="1921010.MMIC_P1771"/>
<keyword evidence="3" id="KW-0997">Cell inner membrane</keyword>
<dbReference type="PANTHER" id="PTHR47529:SF1">
    <property type="entry name" value="PERIPLASMIC CHAPERONE PPID"/>
    <property type="match status" value="1"/>
</dbReference>
<keyword evidence="4 12" id="KW-0812">Transmembrane</keyword>
<dbReference type="SUPFAM" id="SSF109998">
    <property type="entry name" value="Triger factor/SurA peptide-binding domain-like"/>
    <property type="match status" value="1"/>
</dbReference>
<dbReference type="Pfam" id="PF13616">
    <property type="entry name" value="Rotamase_3"/>
    <property type="match status" value="1"/>
</dbReference>
<dbReference type="GO" id="GO:0005886">
    <property type="term" value="C:plasma membrane"/>
    <property type="evidence" value="ECO:0007669"/>
    <property type="project" value="UniProtKB-SubCell"/>
</dbReference>
<dbReference type="InterPro" id="IPR027304">
    <property type="entry name" value="Trigger_fact/SurA_dom_sf"/>
</dbReference>
<feature type="transmembrane region" description="Helical" evidence="12">
    <location>
        <begin position="12"/>
        <end position="31"/>
    </location>
</feature>
<evidence type="ECO:0000256" key="11">
    <source>
        <dbReference type="PROSITE-ProRule" id="PRU00278"/>
    </source>
</evidence>
<dbReference type="RefSeq" id="WP_072660098.1">
    <property type="nucleotide sequence ID" value="NZ_BDFD01000015.1"/>
</dbReference>
<protein>
    <recommendedName>
        <fullName evidence="9">Periplasmic chaperone PpiD</fullName>
    </recommendedName>
    <alternativeName>
        <fullName evidence="10">Periplasmic folding chaperone</fullName>
    </alternativeName>
</protein>
<dbReference type="Pfam" id="PF13624">
    <property type="entry name" value="SurA_N_3"/>
    <property type="match status" value="1"/>
</dbReference>
<comment type="similarity">
    <text evidence="8">Belongs to the PpiD chaperone family.</text>
</comment>
<dbReference type="Proteomes" id="UP000231632">
    <property type="component" value="Unassembled WGS sequence"/>
</dbReference>
<keyword evidence="7" id="KW-0143">Chaperone</keyword>
<dbReference type="SUPFAM" id="SSF54534">
    <property type="entry name" value="FKBP-like"/>
    <property type="match status" value="1"/>
</dbReference>
<keyword evidence="5 12" id="KW-1133">Transmembrane helix</keyword>
<dbReference type="InterPro" id="IPR046357">
    <property type="entry name" value="PPIase_dom_sf"/>
</dbReference>
<sequence>MLESMRNHAQGWIAKVILTGIALSFVLWGVGDYFTGGNAEPVATINEKPIDGSEFYVAYERQLNAYRSMLGKQYSRELLDSLNVKETTLQTMINRKIMLDVAAKLGLAAPESVVLATVQTDPAFQSAGQFDPKRYQILTRNMGFGSSQDYENDVRMTIMIDALEKSLIQSSYVSEAEIRDLFNQKFEQRVLSSIVVDAASLLSKVEVDDATAKAWYEANKASYQSPLRVQVNTVEINPRTLAADAVINETDLLAEYEKRKAEFSEPEQRKARHILVRVNESDSEMLRVAAREKIEAAQARIKAGEDFSAIAKEISADPATAVKGGELGWFKQGMMVAAFDAAVFSMDKGTTSDIVETEFGYHLIRIDDIRPARVTPFEDVKGKIKDELLLAKGAEEAYKLSQDLDEALGMEDSLKAAAEAVDLKMLSSKAVSMDEAIVEPGLSDQQIRQKAFATLPGQAVEIIETDDGRFIAIEVVQRIDPDVLPFAKVTRQVYSDAKQDAANKKAFEVAEEIRKQSGKSLDELAQQFGQAKFISKPVRSTGVGDDAAWLTSAVLGNGFKAAQGSWVDQSIAVPQGFAVVHVDQVIAPSEDDYNTQKEAITKEAVKAKGQVRFARWLSSVREGYEVTTNEKALSLF</sequence>
<proteinExistence type="inferred from homology"/>
<comment type="subcellular location">
    <subcellularLocation>
        <location evidence="1">Cell inner membrane</location>
        <topology evidence="1">Single-pass type II membrane protein</topology>
        <orientation evidence="1">Periplasmic side</orientation>
    </subcellularLocation>
</comment>
<evidence type="ECO:0000259" key="13">
    <source>
        <dbReference type="PROSITE" id="PS50198"/>
    </source>
</evidence>
<evidence type="ECO:0000256" key="3">
    <source>
        <dbReference type="ARBA" id="ARBA00022519"/>
    </source>
</evidence>
<comment type="caution">
    <text evidence="14">The sequence shown here is derived from an EMBL/GenBank/DDBJ whole genome shotgun (WGS) entry which is preliminary data.</text>
</comment>
<evidence type="ECO:0000313" key="15">
    <source>
        <dbReference type="Proteomes" id="UP000231632"/>
    </source>
</evidence>
<evidence type="ECO:0000256" key="1">
    <source>
        <dbReference type="ARBA" id="ARBA00004382"/>
    </source>
</evidence>
<keyword evidence="6 12" id="KW-0472">Membrane</keyword>
<keyword evidence="11 14" id="KW-0413">Isomerase</keyword>
<gene>
    <name evidence="14" type="ORF">MMIC_P1771</name>
</gene>
<evidence type="ECO:0000256" key="5">
    <source>
        <dbReference type="ARBA" id="ARBA00022989"/>
    </source>
</evidence>
<dbReference type="EMBL" id="BDFD01000015">
    <property type="protein sequence ID" value="GAV20797.1"/>
    <property type="molecule type" value="Genomic_DNA"/>
</dbReference>
<dbReference type="GO" id="GO:0003755">
    <property type="term" value="F:peptidyl-prolyl cis-trans isomerase activity"/>
    <property type="evidence" value="ECO:0007669"/>
    <property type="project" value="UniProtKB-KW"/>
</dbReference>
<keyword evidence="15" id="KW-1185">Reference proteome</keyword>
<reference evidence="14 15" key="1">
    <citation type="journal article" date="2017" name="Arch. Microbiol.">
        <title>Mariprofundus micogutta sp. nov., a novel iron-oxidizing zetaproteobacterium isolated from a deep-sea hydrothermal field at the Bayonnaise knoll of the Izu-Ogasawara arc, and a description of Mariprofundales ord. nov. and Zetaproteobacteria classis nov.</title>
        <authorList>
            <person name="Makita H."/>
            <person name="Tanaka E."/>
            <person name="Mitsunobu S."/>
            <person name="Miyazaki M."/>
            <person name="Nunoura T."/>
            <person name="Uematsu K."/>
            <person name="Takaki Y."/>
            <person name="Nishi S."/>
            <person name="Shimamura S."/>
            <person name="Takai K."/>
        </authorList>
    </citation>
    <scope>NUCLEOTIDE SEQUENCE [LARGE SCALE GENOMIC DNA]</scope>
    <source>
        <strain evidence="14 15">ET2</strain>
    </source>
</reference>
<dbReference type="Gene3D" id="3.10.50.40">
    <property type="match status" value="1"/>
</dbReference>
<evidence type="ECO:0000256" key="10">
    <source>
        <dbReference type="ARBA" id="ARBA00042775"/>
    </source>
</evidence>
<evidence type="ECO:0000256" key="8">
    <source>
        <dbReference type="ARBA" id="ARBA00038408"/>
    </source>
</evidence>
<evidence type="ECO:0000313" key="14">
    <source>
        <dbReference type="EMBL" id="GAV20797.1"/>
    </source>
</evidence>
<evidence type="ECO:0000256" key="2">
    <source>
        <dbReference type="ARBA" id="ARBA00022475"/>
    </source>
</evidence>
<keyword evidence="2" id="KW-1003">Cell membrane</keyword>
<evidence type="ECO:0000256" key="4">
    <source>
        <dbReference type="ARBA" id="ARBA00022692"/>
    </source>
</evidence>
<evidence type="ECO:0000256" key="12">
    <source>
        <dbReference type="SAM" id="Phobius"/>
    </source>
</evidence>
<evidence type="ECO:0000256" key="9">
    <source>
        <dbReference type="ARBA" id="ARBA00040743"/>
    </source>
</evidence>
<evidence type="ECO:0000256" key="6">
    <source>
        <dbReference type="ARBA" id="ARBA00023136"/>
    </source>
</evidence>
<dbReference type="PANTHER" id="PTHR47529">
    <property type="entry name" value="PEPTIDYL-PROLYL CIS-TRANS ISOMERASE D"/>
    <property type="match status" value="1"/>
</dbReference>
<accession>A0A1L8CPG8</accession>
<dbReference type="OrthoDB" id="9812372at2"/>
<evidence type="ECO:0000256" key="7">
    <source>
        <dbReference type="ARBA" id="ARBA00023186"/>
    </source>
</evidence>
<feature type="domain" description="PpiC" evidence="13">
    <location>
        <begin position="266"/>
        <end position="368"/>
    </location>
</feature>
<organism evidence="14 15">
    <name type="scientific">Mariprofundus micogutta</name>
    <dbReference type="NCBI Taxonomy" id="1921010"/>
    <lineage>
        <taxon>Bacteria</taxon>
        <taxon>Pseudomonadati</taxon>
        <taxon>Pseudomonadota</taxon>
        <taxon>Candidatius Mariprofundia</taxon>
        <taxon>Mariprofundales</taxon>
        <taxon>Mariprofundaceae</taxon>
        <taxon>Mariprofundus</taxon>
    </lineage>
</organism>